<gene>
    <name evidence="5" type="ORF">EA658_16360</name>
</gene>
<dbReference type="Gene3D" id="1.10.10.60">
    <property type="entry name" value="Homeodomain-like"/>
    <property type="match status" value="2"/>
</dbReference>
<keyword evidence="3" id="KW-0804">Transcription</keyword>
<dbReference type="InterPro" id="IPR020449">
    <property type="entry name" value="Tscrpt_reg_AraC-type_HTH"/>
</dbReference>
<keyword evidence="2" id="KW-0238">DNA-binding</keyword>
<dbReference type="Pfam" id="PF12852">
    <property type="entry name" value="Cupin_6"/>
    <property type="match status" value="1"/>
</dbReference>
<proteinExistence type="predicted"/>
<dbReference type="SUPFAM" id="SSF46689">
    <property type="entry name" value="Homeodomain-like"/>
    <property type="match status" value="2"/>
</dbReference>
<name>A0ABY1WCC8_9GAMM</name>
<sequence>MDPLSDILSLLRPRSFSNGGLDAGRDWAIAFPAHEGVKFNAVLKGKGWVRAEGETHWHEARSGDCVLFTHGRAFVAASDPALAPVAEDIVYRDAVDGVATCNGGGAFYLLGTRFTFEGDHRRLLFDALPSIMIVRGESSQAAVLHWTLRQLQEEMRNAAPASLLMREHLAQIMLLQMLRVWLATTAARGQHRGLLAGLADSRLAHALGAMHAEPARPWRIGDLAALANMSRTTFAARFHLTLGAPPLGYLTAWRMRLAADRLRRTDANIGHIGFAVGYSSEAAFSTAFKRVLGCSPAQYRRRVAPPA</sequence>
<dbReference type="PANTHER" id="PTHR46796">
    <property type="entry name" value="HTH-TYPE TRANSCRIPTIONAL ACTIVATOR RHAS-RELATED"/>
    <property type="match status" value="1"/>
</dbReference>
<dbReference type="InterPro" id="IPR032783">
    <property type="entry name" value="AraC_lig"/>
</dbReference>
<dbReference type="InterPro" id="IPR050204">
    <property type="entry name" value="AraC_XylS_family_regulators"/>
</dbReference>
<dbReference type="PRINTS" id="PR00032">
    <property type="entry name" value="HTHARAC"/>
</dbReference>
<evidence type="ECO:0000256" key="2">
    <source>
        <dbReference type="ARBA" id="ARBA00023125"/>
    </source>
</evidence>
<dbReference type="Pfam" id="PF12833">
    <property type="entry name" value="HTH_18"/>
    <property type="match status" value="1"/>
</dbReference>
<dbReference type="PANTHER" id="PTHR46796:SF7">
    <property type="entry name" value="ARAC FAMILY TRANSCRIPTIONAL REGULATOR"/>
    <property type="match status" value="1"/>
</dbReference>
<organism evidence="5 6">
    <name type="scientific">Pseudoxanthomonas winnipegensis</name>
    <dbReference type="NCBI Taxonomy" id="2480810"/>
    <lineage>
        <taxon>Bacteria</taxon>
        <taxon>Pseudomonadati</taxon>
        <taxon>Pseudomonadota</taxon>
        <taxon>Gammaproteobacteria</taxon>
        <taxon>Lysobacterales</taxon>
        <taxon>Lysobacteraceae</taxon>
        <taxon>Pseudoxanthomonas</taxon>
    </lineage>
</organism>
<dbReference type="Proteomes" id="UP000293089">
    <property type="component" value="Unassembled WGS sequence"/>
</dbReference>
<evidence type="ECO:0000259" key="4">
    <source>
        <dbReference type="PROSITE" id="PS01124"/>
    </source>
</evidence>
<evidence type="ECO:0000313" key="6">
    <source>
        <dbReference type="Proteomes" id="UP000293089"/>
    </source>
</evidence>
<keyword evidence="1" id="KW-0805">Transcription regulation</keyword>
<evidence type="ECO:0000256" key="3">
    <source>
        <dbReference type="ARBA" id="ARBA00023163"/>
    </source>
</evidence>
<evidence type="ECO:0000256" key="1">
    <source>
        <dbReference type="ARBA" id="ARBA00023015"/>
    </source>
</evidence>
<dbReference type="InterPro" id="IPR018060">
    <property type="entry name" value="HTH_AraC"/>
</dbReference>
<evidence type="ECO:0000313" key="5">
    <source>
        <dbReference type="EMBL" id="TAA18662.1"/>
    </source>
</evidence>
<dbReference type="EMBL" id="SHME01000004">
    <property type="protein sequence ID" value="TAA18662.1"/>
    <property type="molecule type" value="Genomic_DNA"/>
</dbReference>
<dbReference type="PROSITE" id="PS01124">
    <property type="entry name" value="HTH_ARAC_FAMILY_2"/>
    <property type="match status" value="1"/>
</dbReference>
<accession>A0ABY1WCC8</accession>
<protein>
    <submittedName>
        <fullName evidence="5">AraC family transcriptional regulator</fullName>
    </submittedName>
</protein>
<reference evidence="5 6" key="1">
    <citation type="submission" date="2019-02" db="EMBL/GenBank/DDBJ databases">
        <title>WGS of Pseudoxanthomonas species novum from clinical isolates.</title>
        <authorList>
            <person name="Bernier A.-M."/>
            <person name="Bernard K."/>
            <person name="Vachon A."/>
        </authorList>
    </citation>
    <scope>NUCLEOTIDE SEQUENCE [LARGE SCALE GENOMIC DNA]</scope>
    <source>
        <strain evidence="6">NML 170316</strain>
    </source>
</reference>
<dbReference type="SMART" id="SM00342">
    <property type="entry name" value="HTH_ARAC"/>
    <property type="match status" value="1"/>
</dbReference>
<dbReference type="InterPro" id="IPR009057">
    <property type="entry name" value="Homeodomain-like_sf"/>
</dbReference>
<comment type="caution">
    <text evidence="5">The sequence shown here is derived from an EMBL/GenBank/DDBJ whole genome shotgun (WGS) entry which is preliminary data.</text>
</comment>
<keyword evidence="6" id="KW-1185">Reference proteome</keyword>
<feature type="domain" description="HTH araC/xylS-type" evidence="4">
    <location>
        <begin position="204"/>
        <end position="302"/>
    </location>
</feature>